<name>A0A511MKJ7_9NOCA</name>
<feature type="region of interest" description="Disordered" evidence="1">
    <location>
        <begin position="1"/>
        <end position="23"/>
    </location>
</feature>
<evidence type="ECO:0000313" key="2">
    <source>
        <dbReference type="EMBL" id="GEM41153.1"/>
    </source>
</evidence>
<dbReference type="Proteomes" id="UP000321424">
    <property type="component" value="Unassembled WGS sequence"/>
</dbReference>
<dbReference type="RefSeq" id="WP_147137599.1">
    <property type="nucleotide sequence ID" value="NZ_BJXA01000046.1"/>
</dbReference>
<dbReference type="OrthoDB" id="9957792at2"/>
<feature type="compositionally biased region" description="Basic and acidic residues" evidence="1">
    <location>
        <begin position="1"/>
        <end position="11"/>
    </location>
</feature>
<keyword evidence="3" id="KW-1185">Reference proteome</keyword>
<sequence length="66" mass="6968">MSTHPPQEERNPQPSPPPAAPPWPELVAAVATAAPVGFLVDWPTAVQVLLTVFAGLTGARRSADRE</sequence>
<comment type="caution">
    <text evidence="2">The sequence shown here is derived from an EMBL/GenBank/DDBJ whole genome shotgun (WGS) entry which is preliminary data.</text>
</comment>
<evidence type="ECO:0008006" key="4">
    <source>
        <dbReference type="Google" id="ProtNLM"/>
    </source>
</evidence>
<evidence type="ECO:0000313" key="3">
    <source>
        <dbReference type="Proteomes" id="UP000321424"/>
    </source>
</evidence>
<proteinExistence type="predicted"/>
<organism evidence="2 3">
    <name type="scientific">Nocardia ninae NBRC 108245</name>
    <dbReference type="NCBI Taxonomy" id="1210091"/>
    <lineage>
        <taxon>Bacteria</taxon>
        <taxon>Bacillati</taxon>
        <taxon>Actinomycetota</taxon>
        <taxon>Actinomycetes</taxon>
        <taxon>Mycobacteriales</taxon>
        <taxon>Nocardiaceae</taxon>
        <taxon>Nocardia</taxon>
    </lineage>
</organism>
<evidence type="ECO:0000256" key="1">
    <source>
        <dbReference type="SAM" id="MobiDB-lite"/>
    </source>
</evidence>
<feature type="compositionally biased region" description="Pro residues" evidence="1">
    <location>
        <begin position="13"/>
        <end position="23"/>
    </location>
</feature>
<protein>
    <recommendedName>
        <fullName evidence="4">Holin</fullName>
    </recommendedName>
</protein>
<reference evidence="2 3" key="1">
    <citation type="submission" date="2019-07" db="EMBL/GenBank/DDBJ databases">
        <title>Whole genome shotgun sequence of Nocardia ninae NBRC 108245.</title>
        <authorList>
            <person name="Hosoyama A."/>
            <person name="Uohara A."/>
            <person name="Ohji S."/>
            <person name="Ichikawa N."/>
        </authorList>
    </citation>
    <scope>NUCLEOTIDE SEQUENCE [LARGE SCALE GENOMIC DNA]</scope>
    <source>
        <strain evidence="2 3">NBRC 108245</strain>
    </source>
</reference>
<gene>
    <name evidence="2" type="ORF">NN4_56720</name>
</gene>
<dbReference type="EMBL" id="BJXA01000046">
    <property type="protein sequence ID" value="GEM41153.1"/>
    <property type="molecule type" value="Genomic_DNA"/>
</dbReference>
<dbReference type="AlphaFoldDB" id="A0A511MKJ7"/>
<accession>A0A511MKJ7</accession>